<dbReference type="InterPro" id="IPR010994">
    <property type="entry name" value="RuvA_2-like"/>
</dbReference>
<accession>A0ABY4GNW1</accession>
<dbReference type="PANTHER" id="PTHR40084:SF1">
    <property type="entry name" value="PHOSPHOTRANSFERASE"/>
    <property type="match status" value="1"/>
</dbReference>
<dbReference type="Proteomes" id="UP000831537">
    <property type="component" value="Chromosome"/>
</dbReference>
<evidence type="ECO:0000313" key="1">
    <source>
        <dbReference type="EMBL" id="UOQ85934.1"/>
    </source>
</evidence>
<dbReference type="SUPFAM" id="SSF89550">
    <property type="entry name" value="PHP domain-like"/>
    <property type="match status" value="1"/>
</dbReference>
<dbReference type="SUPFAM" id="SSF47781">
    <property type="entry name" value="RuvA domain 2-like"/>
    <property type="match status" value="1"/>
</dbReference>
<keyword evidence="1" id="KW-0378">Hydrolase</keyword>
<sequence length="387" mass="43724">MLTDYYADLHIHVGRNQYGRPVKITASNQLTIENILIEASERKGIDIVGVIDCQAPAVLAELQQMISDGKAVERNDGGIRFKHTTLILGSEIEIYDQNCQGPIHVLCYFPYLKSMTIFSNWLSEHMKNNQLSSQRFYGDAVALQQKTKELDGIFIPAHVFTPFKSLFGKGVKQSLEEVFHPDWIDAIELGLSADTPMADQIAELHRYTYVTNSDAHSLAKIAREYQLIRLKEPSFKELQMALQQIEERKVIKNFGMNPRLGKYYTTVCQKCLRPYKESPCPHCKSVTFIKGVADRIAELKTSSHSLSSRPAYLYQVPLEYIPALGPKTLEKLIDHFGNEMSVIHRVSKEALIPVIGERIAEKIIQLREGKLLIESGGGGKYGKIARK</sequence>
<dbReference type="CDD" id="cd19067">
    <property type="entry name" value="PfuEndoQ-like"/>
    <property type="match status" value="1"/>
</dbReference>
<dbReference type="EMBL" id="CP095071">
    <property type="protein sequence ID" value="UOQ85934.1"/>
    <property type="molecule type" value="Genomic_DNA"/>
</dbReference>
<dbReference type="Gene3D" id="1.10.150.20">
    <property type="entry name" value="5' to 3' exonuclease, C-terminal subdomain"/>
    <property type="match status" value="1"/>
</dbReference>
<dbReference type="PANTHER" id="PTHR40084">
    <property type="entry name" value="PHOSPHOHYDROLASE, PHP FAMILY"/>
    <property type="match status" value="1"/>
</dbReference>
<keyword evidence="1" id="KW-0255">Endonuclease</keyword>
<keyword evidence="1" id="KW-0540">Nuclease</keyword>
<dbReference type="InterPro" id="IPR016195">
    <property type="entry name" value="Pol/histidinol_Pase-like"/>
</dbReference>
<protein>
    <submittedName>
        <fullName evidence="1">Endonuclease Q family protein</fullName>
    </submittedName>
</protein>
<organism evidence="1 2">
    <name type="scientific">Gracilibacillus salinarum</name>
    <dbReference type="NCBI Taxonomy" id="2932255"/>
    <lineage>
        <taxon>Bacteria</taxon>
        <taxon>Bacillati</taxon>
        <taxon>Bacillota</taxon>
        <taxon>Bacilli</taxon>
        <taxon>Bacillales</taxon>
        <taxon>Bacillaceae</taxon>
        <taxon>Gracilibacillus</taxon>
    </lineage>
</organism>
<dbReference type="GO" id="GO:0004519">
    <property type="term" value="F:endonuclease activity"/>
    <property type="evidence" value="ECO:0007669"/>
    <property type="project" value="UniProtKB-KW"/>
</dbReference>
<dbReference type="RefSeq" id="WP_244746232.1">
    <property type="nucleotide sequence ID" value="NZ_CP095071.1"/>
</dbReference>
<gene>
    <name evidence="1" type="ORF">MUN87_03250</name>
</gene>
<dbReference type="Gene3D" id="3.20.20.140">
    <property type="entry name" value="Metal-dependent hydrolases"/>
    <property type="match status" value="1"/>
</dbReference>
<evidence type="ECO:0000313" key="2">
    <source>
        <dbReference type="Proteomes" id="UP000831537"/>
    </source>
</evidence>
<keyword evidence="2" id="KW-1185">Reference proteome</keyword>
<proteinExistence type="predicted"/>
<reference evidence="1 2" key="1">
    <citation type="submission" date="2022-04" db="EMBL/GenBank/DDBJ databases">
        <title>Gracilibacillus sp. isolated from saltern.</title>
        <authorList>
            <person name="Won M."/>
            <person name="Lee C.-M."/>
            <person name="Woen H.-Y."/>
            <person name="Kwon S.-W."/>
        </authorList>
    </citation>
    <scope>NUCLEOTIDE SEQUENCE [LARGE SCALE GENOMIC DNA]</scope>
    <source>
        <strain evidence="1 2">SSPM10-3</strain>
    </source>
</reference>
<name>A0ABY4GNW1_9BACI</name>